<evidence type="ECO:0000313" key="1">
    <source>
        <dbReference type="EMBL" id="MCI20687.1"/>
    </source>
</evidence>
<organism evidence="1 2">
    <name type="scientific">Trifolium medium</name>
    <dbReference type="NCBI Taxonomy" id="97028"/>
    <lineage>
        <taxon>Eukaryota</taxon>
        <taxon>Viridiplantae</taxon>
        <taxon>Streptophyta</taxon>
        <taxon>Embryophyta</taxon>
        <taxon>Tracheophyta</taxon>
        <taxon>Spermatophyta</taxon>
        <taxon>Magnoliopsida</taxon>
        <taxon>eudicotyledons</taxon>
        <taxon>Gunneridae</taxon>
        <taxon>Pentapetalae</taxon>
        <taxon>rosids</taxon>
        <taxon>fabids</taxon>
        <taxon>Fabales</taxon>
        <taxon>Fabaceae</taxon>
        <taxon>Papilionoideae</taxon>
        <taxon>50 kb inversion clade</taxon>
        <taxon>NPAAA clade</taxon>
        <taxon>Hologalegina</taxon>
        <taxon>IRL clade</taxon>
        <taxon>Trifolieae</taxon>
        <taxon>Trifolium</taxon>
    </lineage>
</organism>
<dbReference type="Proteomes" id="UP000265520">
    <property type="component" value="Unassembled WGS sequence"/>
</dbReference>
<protein>
    <submittedName>
        <fullName evidence="1">Uncharacterized protein</fullName>
    </submittedName>
</protein>
<accession>A0A392Q9Z4</accession>
<feature type="non-terminal residue" evidence="1">
    <location>
        <position position="1"/>
    </location>
</feature>
<name>A0A392Q9Z4_9FABA</name>
<proteinExistence type="predicted"/>
<comment type="caution">
    <text evidence="1">The sequence shown here is derived from an EMBL/GenBank/DDBJ whole genome shotgun (WGS) entry which is preliminary data.</text>
</comment>
<sequence>IYASNSVTKAVGVRTRRVRKWNMAVNKSGENNSVTTTTTHFDDNNVVDSASNVVRNFYDGINSHDVDSVLLYSIL</sequence>
<dbReference type="AlphaFoldDB" id="A0A392Q9Z4"/>
<keyword evidence="2" id="KW-1185">Reference proteome</keyword>
<evidence type="ECO:0000313" key="2">
    <source>
        <dbReference type="Proteomes" id="UP000265520"/>
    </source>
</evidence>
<reference evidence="1 2" key="1">
    <citation type="journal article" date="2018" name="Front. Plant Sci.">
        <title>Red Clover (Trifolium pratense) and Zigzag Clover (T. medium) - A Picture of Genomic Similarities and Differences.</title>
        <authorList>
            <person name="Dluhosova J."/>
            <person name="Istvanek J."/>
            <person name="Nedelnik J."/>
            <person name="Repkova J."/>
        </authorList>
    </citation>
    <scope>NUCLEOTIDE SEQUENCE [LARGE SCALE GENOMIC DNA]</scope>
    <source>
        <strain evidence="2">cv. 10/8</strain>
        <tissue evidence="1">Leaf</tissue>
    </source>
</reference>
<dbReference type="EMBL" id="LXQA010121129">
    <property type="protein sequence ID" value="MCI20687.1"/>
    <property type="molecule type" value="Genomic_DNA"/>
</dbReference>